<keyword evidence="7" id="KW-1185">Reference proteome</keyword>
<evidence type="ECO:0000256" key="5">
    <source>
        <dbReference type="SAM" id="Phobius"/>
    </source>
</evidence>
<dbReference type="Gene3D" id="1.20.120.1630">
    <property type="match status" value="1"/>
</dbReference>
<protein>
    <recommendedName>
        <fullName evidence="8">Steroid 5-alpha reductase C-terminal domain-containing protein</fullName>
    </recommendedName>
</protein>
<gene>
    <name evidence="6" type="ORF">CI1B_44910</name>
</gene>
<dbReference type="InterPro" id="IPR007318">
    <property type="entry name" value="Phopholipid_MeTrfase"/>
</dbReference>
<name>A0A508TCV4_9BRAD</name>
<dbReference type="EMBL" id="CAADFC020000016">
    <property type="protein sequence ID" value="VIO72843.1"/>
    <property type="molecule type" value="Genomic_DNA"/>
</dbReference>
<dbReference type="Pfam" id="PF04191">
    <property type="entry name" value="PEMT"/>
    <property type="match status" value="1"/>
</dbReference>
<evidence type="ECO:0000256" key="4">
    <source>
        <dbReference type="ARBA" id="ARBA00023136"/>
    </source>
</evidence>
<dbReference type="InterPro" id="IPR052527">
    <property type="entry name" value="Metal_cation-efflux_comp"/>
</dbReference>
<evidence type="ECO:0008006" key="8">
    <source>
        <dbReference type="Google" id="ProtNLM"/>
    </source>
</evidence>
<evidence type="ECO:0000256" key="2">
    <source>
        <dbReference type="ARBA" id="ARBA00022692"/>
    </source>
</evidence>
<dbReference type="GO" id="GO:0012505">
    <property type="term" value="C:endomembrane system"/>
    <property type="evidence" value="ECO:0007669"/>
    <property type="project" value="UniProtKB-SubCell"/>
</dbReference>
<dbReference type="AlphaFoldDB" id="A0A508TCV4"/>
<proteinExistence type="predicted"/>
<dbReference type="RefSeq" id="WP_139861645.1">
    <property type="nucleotide sequence ID" value="NZ_CAADFC020000016.1"/>
</dbReference>
<evidence type="ECO:0000313" key="7">
    <source>
        <dbReference type="Proteomes" id="UP000328092"/>
    </source>
</evidence>
<evidence type="ECO:0000256" key="1">
    <source>
        <dbReference type="ARBA" id="ARBA00004127"/>
    </source>
</evidence>
<dbReference type="PANTHER" id="PTHR43847:SF1">
    <property type="entry name" value="BLL3993 PROTEIN"/>
    <property type="match status" value="1"/>
</dbReference>
<reference evidence="6" key="1">
    <citation type="submission" date="2019-02" db="EMBL/GenBank/DDBJ databases">
        <authorList>
            <person name="Pothier F.J."/>
        </authorList>
    </citation>
    <scope>NUCLEOTIDE SEQUENCE</scope>
    <source>
        <strain evidence="6">CI-1B</strain>
    </source>
</reference>
<keyword evidence="2 5" id="KW-0812">Transmembrane</keyword>
<feature type="transmembrane region" description="Helical" evidence="5">
    <location>
        <begin position="36"/>
        <end position="57"/>
    </location>
</feature>
<feature type="transmembrane region" description="Helical" evidence="5">
    <location>
        <begin position="78"/>
        <end position="97"/>
    </location>
</feature>
<keyword evidence="3 5" id="KW-1133">Transmembrane helix</keyword>
<accession>A0A508TCV4</accession>
<keyword evidence="4 5" id="KW-0472">Membrane</keyword>
<feature type="transmembrane region" description="Helical" evidence="5">
    <location>
        <begin position="12"/>
        <end position="30"/>
    </location>
</feature>
<dbReference type="OrthoDB" id="9816156at2"/>
<feature type="transmembrane region" description="Helical" evidence="5">
    <location>
        <begin position="178"/>
        <end position="196"/>
    </location>
</feature>
<evidence type="ECO:0000313" key="6">
    <source>
        <dbReference type="EMBL" id="VIO72843.1"/>
    </source>
</evidence>
<dbReference type="PANTHER" id="PTHR43847">
    <property type="entry name" value="BLL3993 PROTEIN"/>
    <property type="match status" value="1"/>
</dbReference>
<dbReference type="Proteomes" id="UP000328092">
    <property type="component" value="Unassembled WGS sequence"/>
</dbReference>
<organism evidence="6 7">
    <name type="scientific">Bradyrhizobium ivorense</name>
    <dbReference type="NCBI Taxonomy" id="2511166"/>
    <lineage>
        <taxon>Bacteria</taxon>
        <taxon>Pseudomonadati</taxon>
        <taxon>Pseudomonadota</taxon>
        <taxon>Alphaproteobacteria</taxon>
        <taxon>Hyphomicrobiales</taxon>
        <taxon>Nitrobacteraceae</taxon>
        <taxon>Bradyrhizobium</taxon>
    </lineage>
</organism>
<comment type="caution">
    <text evidence="6">The sequence shown here is derived from an EMBL/GenBank/DDBJ whole genome shotgun (WGS) entry which is preliminary data.</text>
</comment>
<evidence type="ECO:0000256" key="3">
    <source>
        <dbReference type="ARBA" id="ARBA00022989"/>
    </source>
</evidence>
<feature type="transmembrane region" description="Helical" evidence="5">
    <location>
        <begin position="109"/>
        <end position="127"/>
    </location>
</feature>
<comment type="subcellular location">
    <subcellularLocation>
        <location evidence="1">Endomembrane system</location>
        <topology evidence="1">Multi-pass membrane protein</topology>
    </subcellularLocation>
</comment>
<sequence length="228" mass="25057">MDPSDHPCRPNLLRAAGSFAGLAALLFLAAGTVRWAGGWVFLLEIAIGGLLTEAWLAKHDPALLAERRTSRGQAGWDRVITSMMPLLWLAWLPLMALDAARYQTSFVPGSVQCAGALMIAASFIIVYRTYRENSYAAPVVKIQRERGHAAVTTGPYAYVRHPIYAGGLLTYVGTPLLLGSWYGLAIVPVMAALLGLRSMMEERMLTAELDGYADYLARVRYRLVPMVW</sequence>